<comment type="caution">
    <text evidence="4">The sequence shown here is derived from an EMBL/GenBank/DDBJ whole genome shotgun (WGS) entry which is preliminary data.</text>
</comment>
<dbReference type="InterPro" id="IPR008030">
    <property type="entry name" value="NmrA-like"/>
</dbReference>
<dbReference type="Pfam" id="PF05368">
    <property type="entry name" value="NmrA"/>
    <property type="match status" value="1"/>
</dbReference>
<gene>
    <name evidence="4" type="ORF">BCR35DRAFT_287397</name>
</gene>
<evidence type="ECO:0000256" key="2">
    <source>
        <dbReference type="ARBA" id="ARBA00022857"/>
    </source>
</evidence>
<dbReference type="CDD" id="cd05251">
    <property type="entry name" value="NmrA_like_SDR_a"/>
    <property type="match status" value="1"/>
</dbReference>
<evidence type="ECO:0000313" key="4">
    <source>
        <dbReference type="EMBL" id="ORY90162.1"/>
    </source>
</evidence>
<keyword evidence="5" id="KW-1185">Reference proteome</keyword>
<reference evidence="4 5" key="1">
    <citation type="submission" date="2016-07" db="EMBL/GenBank/DDBJ databases">
        <title>Pervasive Adenine N6-methylation of Active Genes in Fungi.</title>
        <authorList>
            <consortium name="DOE Joint Genome Institute"/>
            <person name="Mondo S.J."/>
            <person name="Dannebaum R.O."/>
            <person name="Kuo R.C."/>
            <person name="Labutti K."/>
            <person name="Haridas S."/>
            <person name="Kuo A."/>
            <person name="Salamov A."/>
            <person name="Ahrendt S.R."/>
            <person name="Lipzen A."/>
            <person name="Sullivan W."/>
            <person name="Andreopoulos W.B."/>
            <person name="Clum A."/>
            <person name="Lindquist E."/>
            <person name="Daum C."/>
            <person name="Ramamoorthy G.K."/>
            <person name="Gryganskyi A."/>
            <person name="Culley D."/>
            <person name="Magnuson J.K."/>
            <person name="James T.Y."/>
            <person name="O'Malley M.A."/>
            <person name="Stajich J.E."/>
            <person name="Spatafora J.W."/>
            <person name="Visel A."/>
            <person name="Grigoriev I.V."/>
        </authorList>
    </citation>
    <scope>NUCLEOTIDE SEQUENCE [LARGE SCALE GENOMIC DNA]</scope>
    <source>
        <strain evidence="4 5">62-1032</strain>
    </source>
</reference>
<feature type="domain" description="NmrA-like" evidence="3">
    <location>
        <begin position="7"/>
        <end position="266"/>
    </location>
</feature>
<dbReference type="Proteomes" id="UP000193467">
    <property type="component" value="Unassembled WGS sequence"/>
</dbReference>
<dbReference type="InterPro" id="IPR036291">
    <property type="entry name" value="NAD(P)-bd_dom_sf"/>
</dbReference>
<evidence type="ECO:0000313" key="5">
    <source>
        <dbReference type="Proteomes" id="UP000193467"/>
    </source>
</evidence>
<dbReference type="GO" id="GO:0005634">
    <property type="term" value="C:nucleus"/>
    <property type="evidence" value="ECO:0007669"/>
    <property type="project" value="TreeGrafter"/>
</dbReference>
<evidence type="ECO:0000256" key="1">
    <source>
        <dbReference type="ARBA" id="ARBA00006328"/>
    </source>
</evidence>
<dbReference type="InterPro" id="IPR051164">
    <property type="entry name" value="NmrA-like_oxidored"/>
</dbReference>
<dbReference type="AlphaFoldDB" id="A0A1Y2G0J4"/>
<sequence length="286" mass="30935">MPVLPPVLVVGATGQQGSAVVRALQALPQPPQIKVISRNPSSPSAQKLKEQGIEVVKGDLSDIGSLETALQGVGSAFLVTTISGKNGPTEDQMGKNFVTAAQRTSLPFLVFSSVSDATPTCGIPHFETKAKVEEALKASGLRHAVVAPVAFADNFPKQSGFSLTMVLGLFEAALKGKKLQVVAVSDIGYVAAEAFNNPERYAGRHIKLAGDSLTMSEIRDIYSRVEKKGVWKGWLPSPVISLLPYDFKMMMRMFGEKGYTADIEALRKEFPKLHTYEQWLRSTKDA</sequence>
<accession>A0A1Y2G0J4</accession>
<dbReference type="Gene3D" id="3.40.50.720">
    <property type="entry name" value="NAD(P)-binding Rossmann-like Domain"/>
    <property type="match status" value="1"/>
</dbReference>
<dbReference type="OrthoDB" id="9997102at2759"/>
<dbReference type="EMBL" id="MCGR01000004">
    <property type="protein sequence ID" value="ORY90162.1"/>
    <property type="molecule type" value="Genomic_DNA"/>
</dbReference>
<dbReference type="STRING" id="106004.A0A1Y2G0J4"/>
<dbReference type="InParanoid" id="A0A1Y2G0J4"/>
<evidence type="ECO:0000259" key="3">
    <source>
        <dbReference type="Pfam" id="PF05368"/>
    </source>
</evidence>
<keyword evidence="2" id="KW-0521">NADP</keyword>
<comment type="similarity">
    <text evidence="1">Belongs to the NmrA-type oxidoreductase family.</text>
</comment>
<proteinExistence type="inferred from homology"/>
<dbReference type="PANTHER" id="PTHR42748:SF7">
    <property type="entry name" value="NMRA LIKE REDOX SENSOR 1-RELATED"/>
    <property type="match status" value="1"/>
</dbReference>
<name>A0A1Y2G0J4_9BASI</name>
<dbReference type="PANTHER" id="PTHR42748">
    <property type="entry name" value="NITROGEN METABOLITE REPRESSION PROTEIN NMRA FAMILY MEMBER"/>
    <property type="match status" value="1"/>
</dbReference>
<dbReference type="SUPFAM" id="SSF51735">
    <property type="entry name" value="NAD(P)-binding Rossmann-fold domains"/>
    <property type="match status" value="1"/>
</dbReference>
<organism evidence="4 5">
    <name type="scientific">Leucosporidium creatinivorum</name>
    <dbReference type="NCBI Taxonomy" id="106004"/>
    <lineage>
        <taxon>Eukaryota</taxon>
        <taxon>Fungi</taxon>
        <taxon>Dikarya</taxon>
        <taxon>Basidiomycota</taxon>
        <taxon>Pucciniomycotina</taxon>
        <taxon>Microbotryomycetes</taxon>
        <taxon>Leucosporidiales</taxon>
        <taxon>Leucosporidium</taxon>
    </lineage>
</organism>
<dbReference type="Gene3D" id="3.90.25.10">
    <property type="entry name" value="UDP-galactose 4-epimerase, domain 1"/>
    <property type="match status" value="1"/>
</dbReference>
<protein>
    <recommendedName>
        <fullName evidence="3">NmrA-like domain-containing protein</fullName>
    </recommendedName>
</protein>